<dbReference type="EMBL" id="JBBWWQ010000012">
    <property type="protein sequence ID" value="KAK8934803.1"/>
    <property type="molecule type" value="Genomic_DNA"/>
</dbReference>
<dbReference type="AlphaFoldDB" id="A0AAP0G2T3"/>
<accession>A0AAP0G2T3</accession>
<evidence type="ECO:0000313" key="1">
    <source>
        <dbReference type="EMBL" id="KAK8934803.1"/>
    </source>
</evidence>
<gene>
    <name evidence="1" type="ORF">KSP39_PZI014499</name>
</gene>
<dbReference type="Proteomes" id="UP001418222">
    <property type="component" value="Unassembled WGS sequence"/>
</dbReference>
<protein>
    <submittedName>
        <fullName evidence="1">Uncharacterized protein</fullName>
    </submittedName>
</protein>
<reference evidence="1 2" key="1">
    <citation type="journal article" date="2022" name="Nat. Plants">
        <title>Genomes of leafy and leafless Platanthera orchids illuminate the evolution of mycoheterotrophy.</title>
        <authorList>
            <person name="Li M.H."/>
            <person name="Liu K.W."/>
            <person name="Li Z."/>
            <person name="Lu H.C."/>
            <person name="Ye Q.L."/>
            <person name="Zhang D."/>
            <person name="Wang J.Y."/>
            <person name="Li Y.F."/>
            <person name="Zhong Z.M."/>
            <person name="Liu X."/>
            <person name="Yu X."/>
            <person name="Liu D.K."/>
            <person name="Tu X.D."/>
            <person name="Liu B."/>
            <person name="Hao Y."/>
            <person name="Liao X.Y."/>
            <person name="Jiang Y.T."/>
            <person name="Sun W.H."/>
            <person name="Chen J."/>
            <person name="Chen Y.Q."/>
            <person name="Ai Y."/>
            <person name="Zhai J.W."/>
            <person name="Wu S.S."/>
            <person name="Zhou Z."/>
            <person name="Hsiao Y.Y."/>
            <person name="Wu W.L."/>
            <person name="Chen Y.Y."/>
            <person name="Lin Y.F."/>
            <person name="Hsu J.L."/>
            <person name="Li C.Y."/>
            <person name="Wang Z.W."/>
            <person name="Zhao X."/>
            <person name="Zhong W.Y."/>
            <person name="Ma X.K."/>
            <person name="Ma L."/>
            <person name="Huang J."/>
            <person name="Chen G.Z."/>
            <person name="Huang M.Z."/>
            <person name="Huang L."/>
            <person name="Peng D.H."/>
            <person name="Luo Y.B."/>
            <person name="Zou S.Q."/>
            <person name="Chen S.P."/>
            <person name="Lan S."/>
            <person name="Tsai W.C."/>
            <person name="Van de Peer Y."/>
            <person name="Liu Z.J."/>
        </authorList>
    </citation>
    <scope>NUCLEOTIDE SEQUENCE [LARGE SCALE GENOMIC DNA]</scope>
    <source>
        <strain evidence="1">Lor287</strain>
    </source>
</reference>
<proteinExistence type="predicted"/>
<name>A0AAP0G2T3_9ASPA</name>
<comment type="caution">
    <text evidence="1">The sequence shown here is derived from an EMBL/GenBank/DDBJ whole genome shotgun (WGS) entry which is preliminary data.</text>
</comment>
<sequence length="54" mass="5677">MDCNIGKDHAVFEQGASVGNVGGEKLVAEKKASPVALLSSAMMSRHLQFPSSMD</sequence>
<keyword evidence="2" id="KW-1185">Reference proteome</keyword>
<evidence type="ECO:0000313" key="2">
    <source>
        <dbReference type="Proteomes" id="UP001418222"/>
    </source>
</evidence>
<organism evidence="1 2">
    <name type="scientific">Platanthera zijinensis</name>
    <dbReference type="NCBI Taxonomy" id="2320716"/>
    <lineage>
        <taxon>Eukaryota</taxon>
        <taxon>Viridiplantae</taxon>
        <taxon>Streptophyta</taxon>
        <taxon>Embryophyta</taxon>
        <taxon>Tracheophyta</taxon>
        <taxon>Spermatophyta</taxon>
        <taxon>Magnoliopsida</taxon>
        <taxon>Liliopsida</taxon>
        <taxon>Asparagales</taxon>
        <taxon>Orchidaceae</taxon>
        <taxon>Orchidoideae</taxon>
        <taxon>Orchideae</taxon>
        <taxon>Orchidinae</taxon>
        <taxon>Platanthera</taxon>
    </lineage>
</organism>